<proteinExistence type="inferred from homology"/>
<dbReference type="PANTHER" id="PTHR13887:SF56">
    <property type="entry name" value="THIOREDOXIN-LIKE REDUCTASE RV2466C"/>
    <property type="match status" value="1"/>
</dbReference>
<evidence type="ECO:0000313" key="7">
    <source>
        <dbReference type="Proteomes" id="UP000245539"/>
    </source>
</evidence>
<dbReference type="PANTHER" id="PTHR13887">
    <property type="entry name" value="GLUTATHIONE S-TRANSFERASE KAPPA"/>
    <property type="match status" value="1"/>
</dbReference>
<dbReference type="RefSeq" id="WP_109838804.1">
    <property type="nucleotide sequence ID" value="NZ_QGKM01000055.1"/>
</dbReference>
<evidence type="ECO:0000256" key="2">
    <source>
        <dbReference type="ARBA" id="ARBA00023284"/>
    </source>
</evidence>
<feature type="compositionally biased region" description="Low complexity" evidence="3">
    <location>
        <begin position="41"/>
        <end position="54"/>
    </location>
</feature>
<keyword evidence="4" id="KW-1133">Transmembrane helix</keyword>
<reference evidence="6 7" key="1">
    <citation type="submission" date="2018-05" db="EMBL/GenBank/DDBJ databases">
        <title>Leucothrix arctica sp. nov., isolated from Arctic seawater.</title>
        <authorList>
            <person name="Choi A."/>
            <person name="Baek K."/>
        </authorList>
    </citation>
    <scope>NUCLEOTIDE SEQUENCE [LARGE SCALE GENOMIC DNA]</scope>
    <source>
        <strain evidence="6 7">JCM 18388</strain>
    </source>
</reference>
<protein>
    <submittedName>
        <fullName evidence="6">Disulfide bond formation protein DsbA</fullName>
    </submittedName>
</protein>
<feature type="transmembrane region" description="Helical" evidence="4">
    <location>
        <begin position="6"/>
        <end position="25"/>
    </location>
</feature>
<dbReference type="Proteomes" id="UP000245539">
    <property type="component" value="Unassembled WGS sequence"/>
</dbReference>
<dbReference type="PROSITE" id="PS51352">
    <property type="entry name" value="THIOREDOXIN_2"/>
    <property type="match status" value="1"/>
</dbReference>
<comment type="caution">
    <text evidence="6">The sequence shown here is derived from an EMBL/GenBank/DDBJ whole genome shotgun (WGS) entry which is preliminary data.</text>
</comment>
<keyword evidence="4" id="KW-0812">Transmembrane</keyword>
<sequence length="232" mass="25331">MKPSYVVAGISVVAILIFAGGYLVYKPQQAADSNLKNVNATSEPQTSSPSESESNNGTALIRPYSPIIGPEDAPVTIVEFFDPGCEACRAFYPIVKEVLANNPDKVRLVLRYAAFHDGSDTVVKMLESARRQDKFIPVLEALLEAQPQWASHHRAQLEFAWQAAESAGLDRSLAEQQMKDPAMAAILKQEADDVEAVKVNQTPTFFVNGMPLMDFSARGLEEMVSARVGDSQ</sequence>
<dbReference type="InterPro" id="IPR012336">
    <property type="entry name" value="Thioredoxin-like_fold"/>
</dbReference>
<name>A0A317C7V4_9GAMM</name>
<comment type="similarity">
    <text evidence="1">Belongs to the thioredoxin family. DsbA subfamily.</text>
</comment>
<evidence type="ECO:0000256" key="4">
    <source>
        <dbReference type="SAM" id="Phobius"/>
    </source>
</evidence>
<dbReference type="Pfam" id="PF13462">
    <property type="entry name" value="Thioredoxin_4"/>
    <property type="match status" value="1"/>
</dbReference>
<feature type="domain" description="Thioredoxin" evidence="5">
    <location>
        <begin position="41"/>
        <end position="229"/>
    </location>
</feature>
<evidence type="ECO:0000256" key="1">
    <source>
        <dbReference type="ARBA" id="ARBA00005791"/>
    </source>
</evidence>
<dbReference type="OrthoDB" id="9780340at2"/>
<evidence type="ECO:0000256" key="3">
    <source>
        <dbReference type="SAM" id="MobiDB-lite"/>
    </source>
</evidence>
<organism evidence="6 7">
    <name type="scientific">Leucothrix pacifica</name>
    <dbReference type="NCBI Taxonomy" id="1247513"/>
    <lineage>
        <taxon>Bacteria</taxon>
        <taxon>Pseudomonadati</taxon>
        <taxon>Pseudomonadota</taxon>
        <taxon>Gammaproteobacteria</taxon>
        <taxon>Thiotrichales</taxon>
        <taxon>Thiotrichaceae</taxon>
        <taxon>Leucothrix</taxon>
    </lineage>
</organism>
<keyword evidence="2" id="KW-0676">Redox-active center</keyword>
<keyword evidence="7" id="KW-1185">Reference proteome</keyword>
<feature type="region of interest" description="Disordered" evidence="3">
    <location>
        <begin position="36"/>
        <end position="57"/>
    </location>
</feature>
<dbReference type="EMBL" id="QGKM01000055">
    <property type="protein sequence ID" value="PWQ94409.1"/>
    <property type="molecule type" value="Genomic_DNA"/>
</dbReference>
<dbReference type="Gene3D" id="3.40.30.10">
    <property type="entry name" value="Glutaredoxin"/>
    <property type="match status" value="1"/>
</dbReference>
<dbReference type="GO" id="GO:0015036">
    <property type="term" value="F:disulfide oxidoreductase activity"/>
    <property type="evidence" value="ECO:0007669"/>
    <property type="project" value="UniProtKB-ARBA"/>
</dbReference>
<dbReference type="AlphaFoldDB" id="A0A317C7V4"/>
<evidence type="ECO:0000259" key="5">
    <source>
        <dbReference type="PROSITE" id="PS51352"/>
    </source>
</evidence>
<dbReference type="InterPro" id="IPR036249">
    <property type="entry name" value="Thioredoxin-like_sf"/>
</dbReference>
<keyword evidence="4" id="KW-0472">Membrane</keyword>
<gene>
    <name evidence="6" type="ORF">DKW60_16705</name>
</gene>
<evidence type="ECO:0000313" key="6">
    <source>
        <dbReference type="EMBL" id="PWQ94409.1"/>
    </source>
</evidence>
<dbReference type="SUPFAM" id="SSF52833">
    <property type="entry name" value="Thioredoxin-like"/>
    <property type="match status" value="1"/>
</dbReference>
<dbReference type="InterPro" id="IPR017937">
    <property type="entry name" value="Thioredoxin_CS"/>
</dbReference>
<dbReference type="InterPro" id="IPR013766">
    <property type="entry name" value="Thioredoxin_domain"/>
</dbReference>
<dbReference type="PROSITE" id="PS00194">
    <property type="entry name" value="THIOREDOXIN_1"/>
    <property type="match status" value="1"/>
</dbReference>
<accession>A0A317C7V4</accession>